<dbReference type="SUPFAM" id="SSF55729">
    <property type="entry name" value="Acyl-CoA N-acyltransferases (Nat)"/>
    <property type="match status" value="1"/>
</dbReference>
<evidence type="ECO:0000313" key="3">
    <source>
        <dbReference type="Proteomes" id="UP001459204"/>
    </source>
</evidence>
<dbReference type="Proteomes" id="UP001459204">
    <property type="component" value="Unassembled WGS sequence"/>
</dbReference>
<organism evidence="2 3">
    <name type="scientific">Pseudoxanthomonas putridarboris</name>
    <dbReference type="NCBI Taxonomy" id="752605"/>
    <lineage>
        <taxon>Bacteria</taxon>
        <taxon>Pseudomonadati</taxon>
        <taxon>Pseudomonadota</taxon>
        <taxon>Gammaproteobacteria</taxon>
        <taxon>Lysobacterales</taxon>
        <taxon>Lysobacteraceae</taxon>
        <taxon>Pseudoxanthomonas</taxon>
    </lineage>
</organism>
<dbReference type="EMBL" id="JBBWWT010000002">
    <property type="protein sequence ID" value="MEL1264035.1"/>
    <property type="molecule type" value="Genomic_DNA"/>
</dbReference>
<keyword evidence="3" id="KW-1185">Reference proteome</keyword>
<dbReference type="Gene3D" id="3.40.630.30">
    <property type="match status" value="1"/>
</dbReference>
<proteinExistence type="predicted"/>
<dbReference type="GO" id="GO:0016746">
    <property type="term" value="F:acyltransferase activity"/>
    <property type="evidence" value="ECO:0007669"/>
    <property type="project" value="UniProtKB-KW"/>
</dbReference>
<gene>
    <name evidence="2" type="ORF">AAD027_06560</name>
</gene>
<comment type="caution">
    <text evidence="2">The sequence shown here is derived from an EMBL/GenBank/DDBJ whole genome shotgun (WGS) entry which is preliminary data.</text>
</comment>
<dbReference type="CDD" id="cd04301">
    <property type="entry name" value="NAT_SF"/>
    <property type="match status" value="1"/>
</dbReference>
<name>A0ABU9IZ79_9GAMM</name>
<feature type="domain" description="N-acetyltransferase" evidence="1">
    <location>
        <begin position="34"/>
        <end position="189"/>
    </location>
</feature>
<dbReference type="InterPro" id="IPR000182">
    <property type="entry name" value="GNAT_dom"/>
</dbReference>
<dbReference type="PROSITE" id="PS51186">
    <property type="entry name" value="GNAT"/>
    <property type="match status" value="1"/>
</dbReference>
<sequence length="189" mass="20904">MPLNLRGVASASPILDRADDDPMEMVSLPVASNIRVVRVTRAHASVLMAMCDQHAAERGPPTPSRRTVLELMEALFEPPMRAWAWLAEYDGEPAGYAFATAGFSMLERAYYLNLEALFVPVSRRPSGIASALLTQARRMADEMGCVELRWQVPLWHRAERIALPGQGDTGAVAMVQYVFPALERDAHAR</sequence>
<keyword evidence="2" id="KW-0808">Transferase</keyword>
<accession>A0ABU9IZ79</accession>
<evidence type="ECO:0000313" key="2">
    <source>
        <dbReference type="EMBL" id="MEL1264035.1"/>
    </source>
</evidence>
<keyword evidence="2" id="KW-0012">Acyltransferase</keyword>
<dbReference type="InterPro" id="IPR016181">
    <property type="entry name" value="Acyl_CoA_acyltransferase"/>
</dbReference>
<protein>
    <submittedName>
        <fullName evidence="2">GNAT family N-acetyltransferase</fullName>
        <ecNumber evidence="2">2.3.1.-</ecNumber>
    </submittedName>
</protein>
<dbReference type="Pfam" id="PF00583">
    <property type="entry name" value="Acetyltransf_1"/>
    <property type="match status" value="1"/>
</dbReference>
<dbReference type="RefSeq" id="WP_341725212.1">
    <property type="nucleotide sequence ID" value="NZ_JBBWWT010000002.1"/>
</dbReference>
<dbReference type="EC" id="2.3.1.-" evidence="2"/>
<reference evidence="2 3" key="1">
    <citation type="submission" date="2024-04" db="EMBL/GenBank/DDBJ databases">
        <title>Draft genome sequence of Pseudoxanthomonas putridarboris WD12.</title>
        <authorList>
            <person name="Oh J."/>
        </authorList>
    </citation>
    <scope>NUCLEOTIDE SEQUENCE [LARGE SCALE GENOMIC DNA]</scope>
    <source>
        <strain evidence="2 3">WD12</strain>
    </source>
</reference>
<evidence type="ECO:0000259" key="1">
    <source>
        <dbReference type="PROSITE" id="PS51186"/>
    </source>
</evidence>